<evidence type="ECO:0000256" key="12">
    <source>
        <dbReference type="ARBA" id="ARBA00023244"/>
    </source>
</evidence>
<dbReference type="InterPro" id="IPR007197">
    <property type="entry name" value="rSAM"/>
</dbReference>
<dbReference type="SFLD" id="SFLDG01065">
    <property type="entry name" value="anaerobic_coproporphyrinogen-I"/>
    <property type="match status" value="1"/>
</dbReference>
<dbReference type="Gene3D" id="3.80.30.20">
    <property type="entry name" value="tm_1862 like domain"/>
    <property type="match status" value="1"/>
</dbReference>
<keyword evidence="5 15" id="KW-0004">4Fe-4S</keyword>
<evidence type="ECO:0000256" key="17">
    <source>
        <dbReference type="PIRSR" id="PIRSR000167-2"/>
    </source>
</evidence>
<gene>
    <name evidence="19" type="ORF">FHS76_001178</name>
</gene>
<feature type="binding site" evidence="16">
    <location>
        <position position="50"/>
    </location>
    <ligand>
        <name>S-adenosyl-L-methionine</name>
        <dbReference type="ChEBI" id="CHEBI:59789"/>
        <label>1</label>
    </ligand>
</feature>
<dbReference type="GO" id="GO:0006782">
    <property type="term" value="P:protoporphyrinogen IX biosynthetic process"/>
    <property type="evidence" value="ECO:0007669"/>
    <property type="project" value="UniProtKB-UniPathway"/>
</dbReference>
<feature type="binding site" evidence="16">
    <location>
        <position position="238"/>
    </location>
    <ligand>
        <name>S-adenosyl-L-methionine</name>
        <dbReference type="ChEBI" id="CHEBI:59789"/>
        <label>2</label>
    </ligand>
</feature>
<comment type="similarity">
    <text evidence="3 15">Belongs to the anaerobic coproporphyrinogen-III oxidase family.</text>
</comment>
<feature type="binding site" evidence="16">
    <location>
        <begin position="62"/>
        <end position="64"/>
    </location>
    <ligand>
        <name>S-adenosyl-L-methionine</name>
        <dbReference type="ChEBI" id="CHEBI:59789"/>
        <label>2</label>
    </ligand>
</feature>
<dbReference type="GO" id="GO:0004109">
    <property type="term" value="F:coproporphyrinogen oxidase activity"/>
    <property type="evidence" value="ECO:0007669"/>
    <property type="project" value="InterPro"/>
</dbReference>
<feature type="binding site" evidence="16">
    <location>
        <begin position="108"/>
        <end position="109"/>
    </location>
    <ligand>
        <name>S-adenosyl-L-methionine</name>
        <dbReference type="ChEBI" id="CHEBI:59789"/>
        <label>2</label>
    </ligand>
</feature>
<dbReference type="UniPathway" id="UPA00251">
    <property type="reaction ID" value="UER00323"/>
</dbReference>
<comment type="subcellular location">
    <subcellularLocation>
        <location evidence="1 15">Cytoplasm</location>
    </subcellularLocation>
</comment>
<feature type="binding site" evidence="16">
    <location>
        <position position="140"/>
    </location>
    <ligand>
        <name>S-adenosyl-L-methionine</name>
        <dbReference type="ChEBI" id="CHEBI:59789"/>
        <label>1</label>
    </ligand>
</feature>
<keyword evidence="8 15" id="KW-0479">Metal-binding</keyword>
<evidence type="ECO:0000256" key="10">
    <source>
        <dbReference type="ARBA" id="ARBA00023004"/>
    </source>
</evidence>
<organism evidence="19 20">
    <name type="scientific">Brucella daejeonensis</name>
    <dbReference type="NCBI Taxonomy" id="659015"/>
    <lineage>
        <taxon>Bacteria</taxon>
        <taxon>Pseudomonadati</taxon>
        <taxon>Pseudomonadota</taxon>
        <taxon>Alphaproteobacteria</taxon>
        <taxon>Hyphomicrobiales</taxon>
        <taxon>Brucellaceae</taxon>
        <taxon>Brucella/Ochrobactrum group</taxon>
        <taxon>Brucella</taxon>
    </lineage>
</organism>
<dbReference type="GO" id="GO:0051989">
    <property type="term" value="F:coproporphyrinogen dehydrogenase activity"/>
    <property type="evidence" value="ECO:0007669"/>
    <property type="project" value="UniProtKB-EC"/>
</dbReference>
<evidence type="ECO:0000256" key="2">
    <source>
        <dbReference type="ARBA" id="ARBA00004785"/>
    </source>
</evidence>
<feature type="binding site" evidence="17">
    <location>
        <position position="63"/>
    </location>
    <ligand>
        <name>[4Fe-4S] cluster</name>
        <dbReference type="ChEBI" id="CHEBI:49883"/>
        <note>4Fe-4S-S-AdoMet</note>
    </ligand>
</feature>
<evidence type="ECO:0000256" key="16">
    <source>
        <dbReference type="PIRSR" id="PIRSR000167-1"/>
    </source>
</evidence>
<evidence type="ECO:0000256" key="9">
    <source>
        <dbReference type="ARBA" id="ARBA00023002"/>
    </source>
</evidence>
<comment type="pathway">
    <text evidence="2 15">Porphyrin-containing compound metabolism; protoporphyrin-IX biosynthesis; protoporphyrinogen-IX from coproporphyrinogen-III (AdoMet route): step 1/1.</text>
</comment>
<evidence type="ECO:0000256" key="6">
    <source>
        <dbReference type="ARBA" id="ARBA00022490"/>
    </source>
</evidence>
<dbReference type="AlphaFoldDB" id="A0A7W9AVF4"/>
<protein>
    <recommendedName>
        <fullName evidence="15">Coproporphyrinogen-III oxidase</fullName>
        <ecNumber evidence="15">1.3.98.3</ecNumber>
    </recommendedName>
</protein>
<dbReference type="InterPro" id="IPR004558">
    <property type="entry name" value="Coprogen_oxidase_HemN"/>
</dbReference>
<evidence type="ECO:0000256" key="4">
    <source>
        <dbReference type="ARBA" id="ARBA00011245"/>
    </source>
</evidence>
<evidence type="ECO:0000256" key="7">
    <source>
        <dbReference type="ARBA" id="ARBA00022691"/>
    </source>
</evidence>
<comment type="caution">
    <text evidence="19">The sequence shown here is derived from an EMBL/GenBank/DDBJ whole genome shotgun (WGS) entry which is preliminary data.</text>
</comment>
<dbReference type="GO" id="GO:0046872">
    <property type="term" value="F:metal ion binding"/>
    <property type="evidence" value="ECO:0007669"/>
    <property type="project" value="UniProtKB-KW"/>
</dbReference>
<feature type="binding site" evidence="17">
    <location>
        <position position="56"/>
    </location>
    <ligand>
        <name>[4Fe-4S] cluster</name>
        <dbReference type="ChEBI" id="CHEBI:49883"/>
        <note>4Fe-4S-S-AdoMet</note>
    </ligand>
</feature>
<dbReference type="SFLD" id="SFLDS00029">
    <property type="entry name" value="Radical_SAM"/>
    <property type="match status" value="1"/>
</dbReference>
<evidence type="ECO:0000313" key="19">
    <source>
        <dbReference type="EMBL" id="MBB5701327.1"/>
    </source>
</evidence>
<dbReference type="PIRSF" id="PIRSF000167">
    <property type="entry name" value="HemN"/>
    <property type="match status" value="1"/>
</dbReference>
<dbReference type="GO" id="GO:0005737">
    <property type="term" value="C:cytoplasm"/>
    <property type="evidence" value="ECO:0007669"/>
    <property type="project" value="UniProtKB-SubCell"/>
</dbReference>
<dbReference type="EC" id="1.3.98.3" evidence="15"/>
<dbReference type="NCBIfam" id="TIGR00538">
    <property type="entry name" value="hemN"/>
    <property type="match status" value="1"/>
</dbReference>
<evidence type="ECO:0000256" key="1">
    <source>
        <dbReference type="ARBA" id="ARBA00004496"/>
    </source>
</evidence>
<dbReference type="SUPFAM" id="SSF102114">
    <property type="entry name" value="Radical SAM enzymes"/>
    <property type="match status" value="1"/>
</dbReference>
<dbReference type="GO" id="GO:0051539">
    <property type="term" value="F:4 iron, 4 sulfur cluster binding"/>
    <property type="evidence" value="ECO:0007669"/>
    <property type="project" value="UniProtKB-KW"/>
</dbReference>
<dbReference type="InterPro" id="IPR034505">
    <property type="entry name" value="Coproporphyrinogen-III_oxidase"/>
</dbReference>
<feature type="binding site" evidence="16">
    <location>
        <position position="179"/>
    </location>
    <ligand>
        <name>S-adenosyl-L-methionine</name>
        <dbReference type="ChEBI" id="CHEBI:59789"/>
        <label>2</label>
    </ligand>
</feature>
<evidence type="ECO:0000256" key="5">
    <source>
        <dbReference type="ARBA" id="ARBA00022485"/>
    </source>
</evidence>
<dbReference type="Proteomes" id="UP000555546">
    <property type="component" value="Unassembled WGS sequence"/>
</dbReference>
<feature type="binding site" evidence="16">
    <location>
        <position position="324"/>
    </location>
    <ligand>
        <name>S-adenosyl-L-methionine</name>
        <dbReference type="ChEBI" id="CHEBI:59789"/>
        <label>1</label>
    </ligand>
</feature>
<keyword evidence="7 15" id="KW-0949">S-adenosyl-L-methionine</keyword>
<evidence type="ECO:0000256" key="11">
    <source>
        <dbReference type="ARBA" id="ARBA00023014"/>
    </source>
</evidence>
<comment type="catalytic activity">
    <reaction evidence="14 15">
        <text>coproporphyrinogen III + 2 S-adenosyl-L-methionine = protoporphyrinogen IX + 2 5'-deoxyadenosine + 2 L-methionine + 2 CO2</text>
        <dbReference type="Rhea" id="RHEA:15425"/>
        <dbReference type="ChEBI" id="CHEBI:16526"/>
        <dbReference type="ChEBI" id="CHEBI:17319"/>
        <dbReference type="ChEBI" id="CHEBI:57307"/>
        <dbReference type="ChEBI" id="CHEBI:57309"/>
        <dbReference type="ChEBI" id="CHEBI:57844"/>
        <dbReference type="ChEBI" id="CHEBI:59789"/>
        <dbReference type="EC" id="1.3.98.3"/>
    </reaction>
</comment>
<keyword evidence="20" id="KW-1185">Reference proteome</keyword>
<keyword evidence="6 15" id="KW-0963">Cytoplasm</keyword>
<comment type="cofactor">
    <cofactor evidence="15 17">
        <name>[4Fe-4S] cluster</name>
        <dbReference type="ChEBI" id="CHEBI:49883"/>
    </cofactor>
    <text evidence="15 17">Binds 1 [4Fe-4S] cluster. The cluster is coordinated with 3 cysteines and an exchangeable S-adenosyl-L-methionine.</text>
</comment>
<dbReference type="SMART" id="SM00729">
    <property type="entry name" value="Elp3"/>
    <property type="match status" value="1"/>
</dbReference>
<evidence type="ECO:0000259" key="18">
    <source>
        <dbReference type="PROSITE" id="PS51918"/>
    </source>
</evidence>
<dbReference type="EMBL" id="JACIJG010000004">
    <property type="protein sequence ID" value="MBB5701327.1"/>
    <property type="molecule type" value="Genomic_DNA"/>
</dbReference>
<proteinExistence type="inferred from homology"/>
<dbReference type="PROSITE" id="PS51918">
    <property type="entry name" value="RADICAL_SAM"/>
    <property type="match status" value="1"/>
</dbReference>
<feature type="binding site" evidence="16">
    <location>
        <position position="204"/>
    </location>
    <ligand>
        <name>S-adenosyl-L-methionine</name>
        <dbReference type="ChEBI" id="CHEBI:59789"/>
        <label>2</label>
    </ligand>
</feature>
<name>A0A7W9AVF4_9HYPH</name>
<dbReference type="InterPro" id="IPR023404">
    <property type="entry name" value="rSAM_horseshoe"/>
</dbReference>
<reference evidence="19 20" key="1">
    <citation type="submission" date="2020-08" db="EMBL/GenBank/DDBJ databases">
        <title>Genomic Encyclopedia of Type Strains, Phase IV (KMG-IV): sequencing the most valuable type-strain genomes for metagenomic binning, comparative biology and taxonomic classification.</title>
        <authorList>
            <person name="Goeker M."/>
        </authorList>
    </citation>
    <scope>NUCLEOTIDE SEQUENCE [LARGE SCALE GENOMIC DNA]</scope>
    <source>
        <strain evidence="19 20">DSM 26944</strain>
    </source>
</reference>
<dbReference type="InterPro" id="IPR006638">
    <property type="entry name" value="Elp3/MiaA/NifB-like_rSAM"/>
</dbReference>
<evidence type="ECO:0000256" key="14">
    <source>
        <dbReference type="ARBA" id="ARBA00048321"/>
    </source>
</evidence>
<evidence type="ECO:0000256" key="13">
    <source>
        <dbReference type="ARBA" id="ARBA00024295"/>
    </source>
</evidence>
<evidence type="ECO:0000256" key="8">
    <source>
        <dbReference type="ARBA" id="ARBA00022723"/>
    </source>
</evidence>
<feature type="domain" description="Radical SAM core" evidence="18">
    <location>
        <begin position="41"/>
        <end position="278"/>
    </location>
</feature>
<comment type="subunit">
    <text evidence="4">Monomer.</text>
</comment>
<dbReference type="PANTHER" id="PTHR13932">
    <property type="entry name" value="COPROPORPHYRINIGEN III OXIDASE"/>
    <property type="match status" value="1"/>
</dbReference>
<dbReference type="CDD" id="cd01335">
    <property type="entry name" value="Radical_SAM"/>
    <property type="match status" value="1"/>
</dbReference>
<keyword evidence="10 15" id="KW-0408">Iron</keyword>
<evidence type="ECO:0000313" key="20">
    <source>
        <dbReference type="Proteomes" id="UP000555546"/>
    </source>
</evidence>
<feature type="binding site" evidence="16">
    <location>
        <position position="167"/>
    </location>
    <ligand>
        <name>S-adenosyl-L-methionine</name>
        <dbReference type="ChEBI" id="CHEBI:59789"/>
        <label>2</label>
    </ligand>
</feature>
<keyword evidence="11 15" id="KW-0411">Iron-sulfur</keyword>
<feature type="binding site" evidence="17">
    <location>
        <position position="60"/>
    </location>
    <ligand>
        <name>[4Fe-4S] cluster</name>
        <dbReference type="ChEBI" id="CHEBI:49883"/>
        <note>4Fe-4S-S-AdoMet</note>
    </ligand>
</feature>
<comment type="function">
    <text evidence="13">Involved in the heme biosynthesis. Catalyzes the anaerobic oxidative decarboxylation of propionate groups of rings A and B of coproporphyrinogen III to yield the vinyl groups in protoporphyrinogen IX.</text>
</comment>
<evidence type="ECO:0000256" key="15">
    <source>
        <dbReference type="PIRNR" id="PIRNR000167"/>
    </source>
</evidence>
<dbReference type="RefSeq" id="WP_183649395.1">
    <property type="nucleotide sequence ID" value="NZ_JACIJG010000004.1"/>
</dbReference>
<keyword evidence="9 15" id="KW-0560">Oxidoreductase</keyword>
<dbReference type="Pfam" id="PF04055">
    <property type="entry name" value="Radical_SAM"/>
    <property type="match status" value="1"/>
</dbReference>
<keyword evidence="12 15" id="KW-0627">Porphyrin biosynthesis</keyword>
<dbReference type="PANTHER" id="PTHR13932:SF6">
    <property type="entry name" value="OXYGEN-INDEPENDENT COPROPORPHYRINOGEN III OXIDASE"/>
    <property type="match status" value="1"/>
</dbReference>
<accession>A0A7W9AVF4</accession>
<feature type="binding site" evidence="16">
    <location>
        <position position="107"/>
    </location>
    <ligand>
        <name>S-adenosyl-L-methionine</name>
        <dbReference type="ChEBI" id="CHEBI:59789"/>
        <label>1</label>
    </ligand>
</feature>
<sequence>MHEEAIRRYAALAVPRYTSFPTAADFLPVSGETTHRWLRQIGPEEGVSLYIHVPYCRQLCHYCGCHAKMAIRDDVIENFHTALLSEIETVGKSLTARPSVVRIHWGGGTPSILNTRQFTAILAALRCAFDFAPEMEHAIELDPRSVTSELARALALMGVNRASLGVQDVDTQVQKAIGRIQPIEKVAEAAGLLREFGIERLNFDLIYGLPLQTVETLRETCTKVASLKPSRVACYGYAHLPQRRANQRLIDTSLLPDADARFAQAQVVAESFVGFGYEPVGIDHYALPDDSLAVASRNGTLHRNFQGYTDDRCRTLIGLGPSSISQFPGGYAQNISDVKQYAKRVEAGELATVRGYEMREGDRIRSAIITALMCNFRVDLNVMAPGIEFSDELALLRPFVVDGLVEVSNGVINATDDGKPLIRLVAAAFDEFRRETMHGFSFAV</sequence>
<evidence type="ECO:0000256" key="3">
    <source>
        <dbReference type="ARBA" id="ARBA00005493"/>
    </source>
</evidence>
<dbReference type="Gene3D" id="1.10.10.920">
    <property type="match status" value="1"/>
</dbReference>
<dbReference type="InterPro" id="IPR058240">
    <property type="entry name" value="rSAM_sf"/>
</dbReference>